<dbReference type="KEGG" id="ccin:107264636"/>
<dbReference type="GO" id="GO:0005886">
    <property type="term" value="C:plasma membrane"/>
    <property type="evidence" value="ECO:0007669"/>
    <property type="project" value="TreeGrafter"/>
</dbReference>
<evidence type="ECO:0000256" key="1">
    <source>
        <dbReference type="SAM" id="Phobius"/>
    </source>
</evidence>
<keyword evidence="1" id="KW-1133">Transmembrane helix</keyword>
<evidence type="ECO:0000313" key="3">
    <source>
        <dbReference type="Proteomes" id="UP000694920"/>
    </source>
</evidence>
<feature type="transmembrane region" description="Helical" evidence="1">
    <location>
        <begin position="424"/>
        <end position="449"/>
    </location>
</feature>
<keyword evidence="3" id="KW-1185">Reference proteome</keyword>
<dbReference type="PANTHER" id="PTHR11861">
    <property type="entry name" value="MELANOCYTE PROTEIN PMEL 17-RELATED"/>
    <property type="match status" value="1"/>
</dbReference>
<protein>
    <submittedName>
        <fullName evidence="4">Uncharacterized protein LOC107264636 isoform X1</fullName>
    </submittedName>
</protein>
<dbReference type="PANTHER" id="PTHR11861:SF8">
    <property type="entry name" value="PKD DOMAIN-CONTAINING PROTEIN"/>
    <property type="match status" value="1"/>
</dbReference>
<keyword evidence="1" id="KW-0472">Membrane</keyword>
<evidence type="ECO:0000256" key="2">
    <source>
        <dbReference type="SAM" id="SignalP"/>
    </source>
</evidence>
<accession>A0AAJ7BL11</accession>
<dbReference type="AlphaFoldDB" id="A0AAJ7BL11"/>
<keyword evidence="2" id="KW-0732">Signal</keyword>
<dbReference type="RefSeq" id="XP_015588602.1">
    <property type="nucleotide sequence ID" value="XM_015733116.2"/>
</dbReference>
<name>A0AAJ7BL11_CEPCN</name>
<dbReference type="GeneID" id="107264636"/>
<sequence length="508" mass="56517">MRKMRLLHLYSAVLGTFCYLLQVNANFDGYVTLSHDGPVVIGGTITFRADVYKYDGTRPSGTFSYEWKDDGIIPHKYTPDHTRNTTAFWSISYPAEIYSVGIYIVEVKVIKKKTWFNESTRVATKFAVTSLLNGNMTIKQENATTKGNFVSSSLESTVAIDIRKGDLSFIMTNATSISTFWFIDCQYYGHTENFIFNYNFTDPDRSHTIEALVVASFDPPTTTTSLPDTTTSTTVNPPWLSVVSNSSINSTAISTTSTATPFTTSSTTALSTITTPNSLQNTTVPVFGNISFPFVCLNSSIVPPDPHNIYGYFQRTIEVRAPVTDISVDGTNWIQPWAMLNLNVTCEGSGPFIRCLQFHRGNYNVTGNETCGDGERKPNCNFSIIHYFLEPSDYTIVIILTNDISTNIHPVTINIYQATTQPQLSVIVVPVLCSLVALVLIIFGIAYYIQSRARFTVEVADFDFGQSNPDMEYKTFAERLRDSFDSAVRPGSNRISGYKPLGNSQLLQ</sequence>
<gene>
    <name evidence="4" type="primary">LOC107264636</name>
</gene>
<organism evidence="3 4">
    <name type="scientific">Cephus cinctus</name>
    <name type="common">Wheat stem sawfly</name>
    <dbReference type="NCBI Taxonomy" id="211228"/>
    <lineage>
        <taxon>Eukaryota</taxon>
        <taxon>Metazoa</taxon>
        <taxon>Ecdysozoa</taxon>
        <taxon>Arthropoda</taxon>
        <taxon>Hexapoda</taxon>
        <taxon>Insecta</taxon>
        <taxon>Pterygota</taxon>
        <taxon>Neoptera</taxon>
        <taxon>Endopterygota</taxon>
        <taxon>Hymenoptera</taxon>
        <taxon>Cephoidea</taxon>
        <taxon>Cephidae</taxon>
        <taxon>Cephus</taxon>
    </lineage>
</organism>
<evidence type="ECO:0000313" key="4">
    <source>
        <dbReference type="RefSeq" id="XP_015588602.1"/>
    </source>
</evidence>
<dbReference type="Proteomes" id="UP000694920">
    <property type="component" value="Unplaced"/>
</dbReference>
<feature type="signal peptide" evidence="2">
    <location>
        <begin position="1"/>
        <end position="25"/>
    </location>
</feature>
<keyword evidence="1" id="KW-0812">Transmembrane</keyword>
<dbReference type="InterPro" id="IPR045219">
    <property type="entry name" value="PKAT"/>
</dbReference>
<feature type="chain" id="PRO_5042619292" evidence="2">
    <location>
        <begin position="26"/>
        <end position="508"/>
    </location>
</feature>
<proteinExistence type="predicted"/>
<reference evidence="4" key="1">
    <citation type="submission" date="2025-08" db="UniProtKB">
        <authorList>
            <consortium name="RefSeq"/>
        </authorList>
    </citation>
    <scope>IDENTIFICATION</scope>
</reference>